<proteinExistence type="predicted"/>
<comment type="caution">
    <text evidence="10">The sequence shown here is derived from an EMBL/GenBank/DDBJ whole genome shotgun (WGS) entry which is preliminary data.</text>
</comment>
<reference evidence="10" key="1">
    <citation type="journal article" date="2020" name="Cell">
        <title>Large-Scale Comparative Analyses of Tick Genomes Elucidate Their Genetic Diversity and Vector Capacities.</title>
        <authorList>
            <consortium name="Tick Genome and Microbiome Consortium (TIGMIC)"/>
            <person name="Jia N."/>
            <person name="Wang J."/>
            <person name="Shi W."/>
            <person name="Du L."/>
            <person name="Sun Y."/>
            <person name="Zhan W."/>
            <person name="Jiang J.F."/>
            <person name="Wang Q."/>
            <person name="Zhang B."/>
            <person name="Ji P."/>
            <person name="Bell-Sakyi L."/>
            <person name="Cui X.M."/>
            <person name="Yuan T.T."/>
            <person name="Jiang B.G."/>
            <person name="Yang W.F."/>
            <person name="Lam T.T."/>
            <person name="Chang Q.C."/>
            <person name="Ding S.J."/>
            <person name="Wang X.J."/>
            <person name="Zhu J.G."/>
            <person name="Ruan X.D."/>
            <person name="Zhao L."/>
            <person name="Wei J.T."/>
            <person name="Ye R.Z."/>
            <person name="Que T.C."/>
            <person name="Du C.H."/>
            <person name="Zhou Y.H."/>
            <person name="Cheng J.X."/>
            <person name="Dai P.F."/>
            <person name="Guo W.B."/>
            <person name="Han X.H."/>
            <person name="Huang E.J."/>
            <person name="Li L.F."/>
            <person name="Wei W."/>
            <person name="Gao Y.C."/>
            <person name="Liu J.Z."/>
            <person name="Shao H.Z."/>
            <person name="Wang X."/>
            <person name="Wang C.C."/>
            <person name="Yang T.C."/>
            <person name="Huo Q.B."/>
            <person name="Li W."/>
            <person name="Chen H.Y."/>
            <person name="Chen S.E."/>
            <person name="Zhou L.G."/>
            <person name="Ni X.B."/>
            <person name="Tian J.H."/>
            <person name="Sheng Y."/>
            <person name="Liu T."/>
            <person name="Pan Y.S."/>
            <person name="Xia L.Y."/>
            <person name="Li J."/>
            <person name="Zhao F."/>
            <person name="Cao W.C."/>
        </authorList>
    </citation>
    <scope>NUCLEOTIDE SEQUENCE</scope>
    <source>
        <strain evidence="10">Rsan-2018</strain>
    </source>
</reference>
<evidence type="ECO:0000313" key="10">
    <source>
        <dbReference type="EMBL" id="KAH7947571.1"/>
    </source>
</evidence>
<dbReference type="VEuPathDB" id="VectorBase:RSAN_035591"/>
<keyword evidence="11" id="KW-1185">Reference proteome</keyword>
<dbReference type="FunFam" id="3.40.50.300:FF:000997">
    <property type="entry name" value="Multidrug resistance-associated protein 1"/>
    <property type="match status" value="1"/>
</dbReference>
<keyword evidence="3" id="KW-0812">Transmembrane</keyword>
<dbReference type="PROSITE" id="PS00211">
    <property type="entry name" value="ABC_TRANSPORTER_1"/>
    <property type="match status" value="1"/>
</dbReference>
<keyword evidence="5" id="KW-0547">Nucleotide-binding</keyword>
<keyword evidence="4" id="KW-0677">Repeat</keyword>
<dbReference type="InterPro" id="IPR003593">
    <property type="entry name" value="AAA+_ATPase"/>
</dbReference>
<evidence type="ECO:0000256" key="2">
    <source>
        <dbReference type="ARBA" id="ARBA00022448"/>
    </source>
</evidence>
<feature type="domain" description="ABC transporter" evidence="9">
    <location>
        <begin position="103"/>
        <end position="331"/>
    </location>
</feature>
<dbReference type="InterPro" id="IPR017871">
    <property type="entry name" value="ABC_transporter-like_CS"/>
</dbReference>
<sequence>MELYKFRDERLKKFTDFLLSIRPIKMSALEGVFRKSLLHLRQKEIDQAYRVNILDVLIETLFSASSTMAFRSCRRLISFFKEEEYSKEEAENRRAPNFPVGEVTLKDCSFAWCKRDQKVDSPGLDGVNLLVESGSLVGVVGTVGSGKSSLLSAIVGDMRHLSGSVSLNGSIAVVSQAPQILNMTVRDNITFGRKFEDLHYSKVVEACQLSRDINRMAAGDLTEAGDKGEMLSGGQKQRVALARAVYSRSDIYLLDDPTSSQDARVAQNIMRRVLGHDGILGNKTRILVTNNSRLPLKPNQWVLMHKKRGITFRDLKDLKNHPCAPVELFEKPTSKHLPERTSSVNVGIALKTLLRSEIGTGDIFKLDNPCCRHRILRLCLEFELGGTLTLRRGHANRLGAFFYRKYINVITGIRVRFNVSHLLDSAHSRRELIAHRFGY</sequence>
<dbReference type="SMART" id="SM00382">
    <property type="entry name" value="AAA"/>
    <property type="match status" value="1"/>
</dbReference>
<dbReference type="InterPro" id="IPR027417">
    <property type="entry name" value="P-loop_NTPase"/>
</dbReference>
<dbReference type="Proteomes" id="UP000821837">
    <property type="component" value="Chromosome 6"/>
</dbReference>
<evidence type="ECO:0000313" key="11">
    <source>
        <dbReference type="Proteomes" id="UP000821837"/>
    </source>
</evidence>
<name>A0A9D4PMD8_RHISA</name>
<dbReference type="InterPro" id="IPR050173">
    <property type="entry name" value="ABC_transporter_C-like"/>
</dbReference>
<dbReference type="GO" id="GO:0042626">
    <property type="term" value="F:ATPase-coupled transmembrane transporter activity"/>
    <property type="evidence" value="ECO:0007669"/>
    <property type="project" value="TreeGrafter"/>
</dbReference>
<keyword evidence="7" id="KW-1133">Transmembrane helix</keyword>
<protein>
    <recommendedName>
        <fullName evidence="9">ABC transporter domain-containing protein</fullName>
    </recommendedName>
</protein>
<keyword evidence="6" id="KW-0067">ATP-binding</keyword>
<dbReference type="GO" id="GO:0005774">
    <property type="term" value="C:vacuolar membrane"/>
    <property type="evidence" value="ECO:0007669"/>
    <property type="project" value="UniProtKB-SubCell"/>
</dbReference>
<dbReference type="GO" id="GO:0016887">
    <property type="term" value="F:ATP hydrolysis activity"/>
    <property type="evidence" value="ECO:0007669"/>
    <property type="project" value="InterPro"/>
</dbReference>
<reference evidence="10" key="2">
    <citation type="submission" date="2021-09" db="EMBL/GenBank/DDBJ databases">
        <authorList>
            <person name="Jia N."/>
            <person name="Wang J."/>
            <person name="Shi W."/>
            <person name="Du L."/>
            <person name="Sun Y."/>
            <person name="Zhan W."/>
            <person name="Jiang J."/>
            <person name="Wang Q."/>
            <person name="Zhang B."/>
            <person name="Ji P."/>
            <person name="Sakyi L.B."/>
            <person name="Cui X."/>
            <person name="Yuan T."/>
            <person name="Jiang B."/>
            <person name="Yang W."/>
            <person name="Lam T.T.-Y."/>
            <person name="Chang Q."/>
            <person name="Ding S."/>
            <person name="Wang X."/>
            <person name="Zhu J."/>
            <person name="Ruan X."/>
            <person name="Zhao L."/>
            <person name="Wei J."/>
            <person name="Que T."/>
            <person name="Du C."/>
            <person name="Cheng J."/>
            <person name="Dai P."/>
            <person name="Han X."/>
            <person name="Huang E."/>
            <person name="Gao Y."/>
            <person name="Liu J."/>
            <person name="Shao H."/>
            <person name="Ye R."/>
            <person name="Li L."/>
            <person name="Wei W."/>
            <person name="Wang X."/>
            <person name="Wang C."/>
            <person name="Huo Q."/>
            <person name="Li W."/>
            <person name="Guo W."/>
            <person name="Chen H."/>
            <person name="Chen S."/>
            <person name="Zhou L."/>
            <person name="Zhou L."/>
            <person name="Ni X."/>
            <person name="Tian J."/>
            <person name="Zhou Y."/>
            <person name="Sheng Y."/>
            <person name="Liu T."/>
            <person name="Pan Y."/>
            <person name="Xia L."/>
            <person name="Li J."/>
            <person name="Zhao F."/>
            <person name="Cao W."/>
        </authorList>
    </citation>
    <scope>NUCLEOTIDE SEQUENCE</scope>
    <source>
        <strain evidence="10">Rsan-2018</strain>
        <tissue evidence="10">Larvae</tissue>
    </source>
</reference>
<keyword evidence="2" id="KW-0813">Transport</keyword>
<dbReference type="PROSITE" id="PS50893">
    <property type="entry name" value="ABC_TRANSPORTER_2"/>
    <property type="match status" value="1"/>
</dbReference>
<evidence type="ECO:0000256" key="5">
    <source>
        <dbReference type="ARBA" id="ARBA00022741"/>
    </source>
</evidence>
<dbReference type="SUPFAM" id="SSF52540">
    <property type="entry name" value="P-loop containing nucleoside triphosphate hydrolases"/>
    <property type="match status" value="1"/>
</dbReference>
<comment type="subcellular location">
    <subcellularLocation>
        <location evidence="1">Vacuole membrane</location>
        <topology evidence="1">Multi-pass membrane protein</topology>
    </subcellularLocation>
</comment>
<evidence type="ECO:0000256" key="6">
    <source>
        <dbReference type="ARBA" id="ARBA00022840"/>
    </source>
</evidence>
<dbReference type="InterPro" id="IPR003439">
    <property type="entry name" value="ABC_transporter-like_ATP-bd"/>
</dbReference>
<keyword evidence="8" id="KW-0472">Membrane</keyword>
<evidence type="ECO:0000259" key="9">
    <source>
        <dbReference type="PROSITE" id="PS50893"/>
    </source>
</evidence>
<accession>A0A9D4PMD8</accession>
<dbReference type="EMBL" id="JABSTV010001252">
    <property type="protein sequence ID" value="KAH7947571.1"/>
    <property type="molecule type" value="Genomic_DNA"/>
</dbReference>
<dbReference type="PANTHER" id="PTHR24223">
    <property type="entry name" value="ATP-BINDING CASSETTE SUB-FAMILY C"/>
    <property type="match status" value="1"/>
</dbReference>
<dbReference type="AlphaFoldDB" id="A0A9D4PMD8"/>
<dbReference type="VEuPathDB" id="VectorBase:RSAN_049512"/>
<evidence type="ECO:0000256" key="1">
    <source>
        <dbReference type="ARBA" id="ARBA00004128"/>
    </source>
</evidence>
<dbReference type="Gene3D" id="3.40.50.300">
    <property type="entry name" value="P-loop containing nucleotide triphosphate hydrolases"/>
    <property type="match status" value="1"/>
</dbReference>
<dbReference type="PANTHER" id="PTHR24223:SF443">
    <property type="entry name" value="MULTIDRUG-RESISTANCE LIKE PROTEIN 1, ISOFORM I"/>
    <property type="match status" value="1"/>
</dbReference>
<organism evidence="10 11">
    <name type="scientific">Rhipicephalus sanguineus</name>
    <name type="common">Brown dog tick</name>
    <name type="synonym">Ixodes sanguineus</name>
    <dbReference type="NCBI Taxonomy" id="34632"/>
    <lineage>
        <taxon>Eukaryota</taxon>
        <taxon>Metazoa</taxon>
        <taxon>Ecdysozoa</taxon>
        <taxon>Arthropoda</taxon>
        <taxon>Chelicerata</taxon>
        <taxon>Arachnida</taxon>
        <taxon>Acari</taxon>
        <taxon>Parasitiformes</taxon>
        <taxon>Ixodida</taxon>
        <taxon>Ixodoidea</taxon>
        <taxon>Ixodidae</taxon>
        <taxon>Rhipicephalinae</taxon>
        <taxon>Rhipicephalus</taxon>
        <taxon>Rhipicephalus</taxon>
    </lineage>
</organism>
<evidence type="ECO:0000256" key="4">
    <source>
        <dbReference type="ARBA" id="ARBA00022737"/>
    </source>
</evidence>
<evidence type="ECO:0000256" key="8">
    <source>
        <dbReference type="ARBA" id="ARBA00023136"/>
    </source>
</evidence>
<evidence type="ECO:0000256" key="7">
    <source>
        <dbReference type="ARBA" id="ARBA00022989"/>
    </source>
</evidence>
<gene>
    <name evidence="10" type="ORF">HPB52_013575</name>
</gene>
<evidence type="ECO:0000256" key="3">
    <source>
        <dbReference type="ARBA" id="ARBA00022692"/>
    </source>
</evidence>
<dbReference type="Pfam" id="PF00005">
    <property type="entry name" value="ABC_tran"/>
    <property type="match status" value="1"/>
</dbReference>
<dbReference type="GO" id="GO:0005524">
    <property type="term" value="F:ATP binding"/>
    <property type="evidence" value="ECO:0007669"/>
    <property type="project" value="UniProtKB-KW"/>
</dbReference>